<dbReference type="OrthoDB" id="2892509at2"/>
<feature type="transmembrane region" description="Helical" evidence="1">
    <location>
        <begin position="45"/>
        <end position="67"/>
    </location>
</feature>
<dbReference type="RefSeq" id="WP_133582358.1">
    <property type="nucleotide sequence ID" value="NZ_SNYJ01000031.1"/>
</dbReference>
<proteinExistence type="predicted"/>
<feature type="transmembrane region" description="Helical" evidence="1">
    <location>
        <begin position="12"/>
        <end position="33"/>
    </location>
</feature>
<gene>
    <name evidence="2" type="ORF">EV213_1315</name>
</gene>
<name>A0A4R6TPA0_9BACI</name>
<organism evidence="2 3">
    <name type="scientific">Aureibacillus halotolerans</name>
    <dbReference type="NCBI Taxonomy" id="1508390"/>
    <lineage>
        <taxon>Bacteria</taxon>
        <taxon>Bacillati</taxon>
        <taxon>Bacillota</taxon>
        <taxon>Bacilli</taxon>
        <taxon>Bacillales</taxon>
        <taxon>Bacillaceae</taxon>
        <taxon>Aureibacillus</taxon>
    </lineage>
</organism>
<dbReference type="AlphaFoldDB" id="A0A4R6TPA0"/>
<accession>A0A4R6TPA0</accession>
<comment type="caution">
    <text evidence="2">The sequence shown here is derived from an EMBL/GenBank/DDBJ whole genome shotgun (WGS) entry which is preliminary data.</text>
</comment>
<keyword evidence="1" id="KW-0812">Transmembrane</keyword>
<dbReference type="Proteomes" id="UP000295632">
    <property type="component" value="Unassembled WGS sequence"/>
</dbReference>
<dbReference type="EMBL" id="SNYJ01000031">
    <property type="protein sequence ID" value="TDQ33432.1"/>
    <property type="molecule type" value="Genomic_DNA"/>
</dbReference>
<evidence type="ECO:0000256" key="1">
    <source>
        <dbReference type="SAM" id="Phobius"/>
    </source>
</evidence>
<protein>
    <submittedName>
        <fullName evidence="2">Uncharacterized protein</fullName>
    </submittedName>
</protein>
<evidence type="ECO:0000313" key="2">
    <source>
        <dbReference type="EMBL" id="TDQ33432.1"/>
    </source>
</evidence>
<sequence>MRNVLVKLFKICLVLFLAGGTCLVIGQLAGVIFQSGYLIEQSWDLFANPTFIISAVAGIIGFIIGYFPAEKTEDEEENASGELKT</sequence>
<keyword evidence="1" id="KW-1133">Transmembrane helix</keyword>
<keyword evidence="1" id="KW-0472">Membrane</keyword>
<reference evidence="2 3" key="1">
    <citation type="submission" date="2019-03" db="EMBL/GenBank/DDBJ databases">
        <title>Genomic Encyclopedia of Type Strains, Phase IV (KMG-IV): sequencing the most valuable type-strain genomes for metagenomic binning, comparative biology and taxonomic classification.</title>
        <authorList>
            <person name="Goeker M."/>
        </authorList>
    </citation>
    <scope>NUCLEOTIDE SEQUENCE [LARGE SCALE GENOMIC DNA]</scope>
    <source>
        <strain evidence="2 3">DSM 28697</strain>
    </source>
</reference>
<evidence type="ECO:0000313" key="3">
    <source>
        <dbReference type="Proteomes" id="UP000295632"/>
    </source>
</evidence>
<keyword evidence="3" id="KW-1185">Reference proteome</keyword>